<dbReference type="GO" id="GO:0004560">
    <property type="term" value="F:alpha-L-fucosidase activity"/>
    <property type="evidence" value="ECO:0007669"/>
    <property type="project" value="InterPro"/>
</dbReference>
<evidence type="ECO:0000256" key="3">
    <source>
        <dbReference type="ARBA" id="ARBA00012662"/>
    </source>
</evidence>
<dbReference type="InterPro" id="IPR000933">
    <property type="entry name" value="Glyco_hydro_29"/>
</dbReference>
<reference evidence="8 9" key="1">
    <citation type="submission" date="2017-02" db="EMBL/GenBank/DDBJ databases">
        <authorList>
            <person name="Peterson S.W."/>
        </authorList>
    </citation>
    <scope>NUCLEOTIDE SEQUENCE [LARGE SCALE GENOMIC DNA]</scope>
    <source>
        <strain evidence="8 9">ATCC BAA-1030</strain>
    </source>
</reference>
<dbReference type="PIRSF" id="PIRSF001092">
    <property type="entry name" value="Alpha-L-fucosidase"/>
    <property type="match status" value="1"/>
</dbReference>
<dbReference type="STRING" id="263852.SAMN02745116_01012"/>
<comment type="similarity">
    <text evidence="2">Belongs to the glycosyl hydrolase 29 family.</text>
</comment>
<dbReference type="PRINTS" id="PR00741">
    <property type="entry name" value="GLHYDRLASE29"/>
</dbReference>
<dbReference type="RefSeq" id="WP_078806936.1">
    <property type="nucleotide sequence ID" value="NZ_FUXI01000009.1"/>
</dbReference>
<evidence type="ECO:0000256" key="2">
    <source>
        <dbReference type="ARBA" id="ARBA00007951"/>
    </source>
</evidence>
<evidence type="ECO:0000313" key="9">
    <source>
        <dbReference type="Proteomes" id="UP000190328"/>
    </source>
</evidence>
<dbReference type="GO" id="GO:0006004">
    <property type="term" value="P:fucose metabolic process"/>
    <property type="evidence" value="ECO:0007669"/>
    <property type="project" value="InterPro"/>
</dbReference>
<evidence type="ECO:0000259" key="7">
    <source>
        <dbReference type="Pfam" id="PF01120"/>
    </source>
</evidence>
<dbReference type="PANTHER" id="PTHR10030:SF37">
    <property type="entry name" value="ALPHA-L-FUCOSIDASE-RELATED"/>
    <property type="match status" value="1"/>
</dbReference>
<dbReference type="EC" id="3.2.1.51" evidence="3"/>
<dbReference type="Proteomes" id="UP000190328">
    <property type="component" value="Unassembled WGS sequence"/>
</dbReference>
<evidence type="ECO:0000256" key="4">
    <source>
        <dbReference type="ARBA" id="ARBA00022729"/>
    </source>
</evidence>
<dbReference type="GO" id="GO:0005764">
    <property type="term" value="C:lysosome"/>
    <property type="evidence" value="ECO:0007669"/>
    <property type="project" value="TreeGrafter"/>
</dbReference>
<dbReference type="OrthoDB" id="107551at2"/>
<sequence>MSEIREDIVESIDAENEEYGELADNIKEKLEWFQDQKIGVIFHWGLYAEAGIVESWQLSEEDDWARKKPWREDLQQLRNDYWGLNKVFNPVKFDPDDWAEKCKQAGFRYVIFSTKHHDGFNMYDTKESDYKITNEPSPFCHNPKADTFGEVMKAFRKAGLGTGAYYSKADWHCPYYWVPNEHAKGRQASYSPKKNPEMWAKFERFVKNQLLEICRDYGNIDILWLDAGWVNMREEMLDMPDIVGELRKTQPDMLVVDRTIGGEFENYVTPERKVPDVAPKKVWESNLPLAKNWGYVPNDIYKPFDELLASILKIISMGGNVILGVGPKPDGTLPDEAVAIMEKLGEFLSTFGEGIYNTRAAKITQEEDWYFTENEEAIFAFALAKKESATLSLEKLQKHYEIGEILNLRTKENVKIENNQVVVNFDEKLAVGLKINKK</sequence>
<feature type="domain" description="Glycoside hydrolase family 29 N-terminal" evidence="7">
    <location>
        <begin position="14"/>
        <end position="353"/>
    </location>
</feature>
<name>A0A1T4MAP8_9ENTE</name>
<evidence type="ECO:0000256" key="6">
    <source>
        <dbReference type="ARBA" id="ARBA00023295"/>
    </source>
</evidence>
<accession>A0A1T4MAP8</accession>
<protein>
    <recommendedName>
        <fullName evidence="3">alpha-L-fucosidase</fullName>
        <ecNumber evidence="3">3.2.1.51</ecNumber>
    </recommendedName>
</protein>
<dbReference type="GO" id="GO:0016139">
    <property type="term" value="P:glycoside catabolic process"/>
    <property type="evidence" value="ECO:0007669"/>
    <property type="project" value="TreeGrafter"/>
</dbReference>
<dbReference type="InterPro" id="IPR057739">
    <property type="entry name" value="Glyco_hydro_29_N"/>
</dbReference>
<gene>
    <name evidence="8" type="ORF">SAMN02745116_01012</name>
</gene>
<dbReference type="Pfam" id="PF01120">
    <property type="entry name" value="Alpha_L_fucos"/>
    <property type="match status" value="1"/>
</dbReference>
<dbReference type="PANTHER" id="PTHR10030">
    <property type="entry name" value="ALPHA-L-FUCOSIDASE"/>
    <property type="match status" value="1"/>
</dbReference>
<proteinExistence type="inferred from homology"/>
<dbReference type="SUPFAM" id="SSF51445">
    <property type="entry name" value="(Trans)glycosidases"/>
    <property type="match status" value="1"/>
</dbReference>
<dbReference type="InterPro" id="IPR016286">
    <property type="entry name" value="FUC_metazoa-typ"/>
</dbReference>
<keyword evidence="6" id="KW-0326">Glycosidase</keyword>
<dbReference type="Gene3D" id="3.20.20.80">
    <property type="entry name" value="Glycosidases"/>
    <property type="match status" value="1"/>
</dbReference>
<keyword evidence="4" id="KW-0732">Signal</keyword>
<dbReference type="SMART" id="SM00812">
    <property type="entry name" value="Alpha_L_fucos"/>
    <property type="match status" value="1"/>
</dbReference>
<evidence type="ECO:0000313" key="8">
    <source>
        <dbReference type="EMBL" id="SJZ63926.1"/>
    </source>
</evidence>
<dbReference type="InterPro" id="IPR017853">
    <property type="entry name" value="GH"/>
</dbReference>
<keyword evidence="9" id="KW-1185">Reference proteome</keyword>
<dbReference type="EMBL" id="FUXI01000009">
    <property type="protein sequence ID" value="SJZ63926.1"/>
    <property type="molecule type" value="Genomic_DNA"/>
</dbReference>
<evidence type="ECO:0000256" key="5">
    <source>
        <dbReference type="ARBA" id="ARBA00022801"/>
    </source>
</evidence>
<dbReference type="AlphaFoldDB" id="A0A1T4MAP8"/>
<keyword evidence="5" id="KW-0378">Hydrolase</keyword>
<organism evidence="8 9">
    <name type="scientific">Pilibacter termitis</name>
    <dbReference type="NCBI Taxonomy" id="263852"/>
    <lineage>
        <taxon>Bacteria</taxon>
        <taxon>Bacillati</taxon>
        <taxon>Bacillota</taxon>
        <taxon>Bacilli</taxon>
        <taxon>Lactobacillales</taxon>
        <taxon>Enterococcaceae</taxon>
        <taxon>Pilibacter</taxon>
    </lineage>
</organism>
<evidence type="ECO:0000256" key="1">
    <source>
        <dbReference type="ARBA" id="ARBA00004071"/>
    </source>
</evidence>
<comment type="function">
    <text evidence="1">Alpha-L-fucosidase is responsible for hydrolyzing the alpha-1,6-linked fucose joined to the reducing-end N-acetylglucosamine of the carbohydrate moieties of glycoproteins.</text>
</comment>